<protein>
    <submittedName>
        <fullName evidence="2">Uncharacterized protein</fullName>
    </submittedName>
</protein>
<feature type="transmembrane region" description="Helical" evidence="1">
    <location>
        <begin position="130"/>
        <end position="151"/>
    </location>
</feature>
<sequence>AVNAVQLSSEGVGQRILRRSVAVSTNIDTILPDLQAALREQARTGNADPVRVPDFPIPVDIARDDALSLEGTALRERILNESATRLYKHGMSAWADADDKGKQDIELVSTAGLLERGLGLLTAKNHDGMVIAAAVLGFLSVAFAVLLLASVRSWARLIALSAVTIAAALPSLGAAVAVRFGFRTAQEEADPFVSGLLDLGVEAMWLPIRNYLALTVLGFAVMLLTLVFIWASSRQGTGPVDSPAA</sequence>
<gene>
    <name evidence="2" type="ORF">LCGC14_2871920</name>
</gene>
<organism evidence="2">
    <name type="scientific">marine sediment metagenome</name>
    <dbReference type="NCBI Taxonomy" id="412755"/>
    <lineage>
        <taxon>unclassified sequences</taxon>
        <taxon>metagenomes</taxon>
        <taxon>ecological metagenomes</taxon>
    </lineage>
</organism>
<evidence type="ECO:0000256" key="1">
    <source>
        <dbReference type="SAM" id="Phobius"/>
    </source>
</evidence>
<dbReference type="AlphaFoldDB" id="A0A0F8Y2K0"/>
<feature type="transmembrane region" description="Helical" evidence="1">
    <location>
        <begin position="211"/>
        <end position="231"/>
    </location>
</feature>
<comment type="caution">
    <text evidence="2">The sequence shown here is derived from an EMBL/GenBank/DDBJ whole genome shotgun (WGS) entry which is preliminary data.</text>
</comment>
<keyword evidence="1" id="KW-0812">Transmembrane</keyword>
<feature type="transmembrane region" description="Helical" evidence="1">
    <location>
        <begin position="157"/>
        <end position="178"/>
    </location>
</feature>
<name>A0A0F8Y2K0_9ZZZZ</name>
<keyword evidence="1" id="KW-0472">Membrane</keyword>
<keyword evidence="1" id="KW-1133">Transmembrane helix</keyword>
<feature type="non-terminal residue" evidence="2">
    <location>
        <position position="1"/>
    </location>
</feature>
<reference evidence="2" key="1">
    <citation type="journal article" date="2015" name="Nature">
        <title>Complex archaea that bridge the gap between prokaryotes and eukaryotes.</title>
        <authorList>
            <person name="Spang A."/>
            <person name="Saw J.H."/>
            <person name="Jorgensen S.L."/>
            <person name="Zaremba-Niedzwiedzka K."/>
            <person name="Martijn J."/>
            <person name="Lind A.E."/>
            <person name="van Eijk R."/>
            <person name="Schleper C."/>
            <person name="Guy L."/>
            <person name="Ettema T.J."/>
        </authorList>
    </citation>
    <scope>NUCLEOTIDE SEQUENCE</scope>
</reference>
<dbReference type="EMBL" id="LAZR01055781">
    <property type="protein sequence ID" value="KKK75617.1"/>
    <property type="molecule type" value="Genomic_DNA"/>
</dbReference>
<evidence type="ECO:0000313" key="2">
    <source>
        <dbReference type="EMBL" id="KKK75617.1"/>
    </source>
</evidence>
<accession>A0A0F8Y2K0</accession>
<proteinExistence type="predicted"/>